<accession>A0AAV7NS71</accession>
<evidence type="ECO:0000313" key="2">
    <source>
        <dbReference type="EMBL" id="KAJ1118331.1"/>
    </source>
</evidence>
<sequence length="176" mass="18776">MSSNTDGPGGTFGARLSNSEEPSRRRQNKETAGTAGLLKSMGEQGGEDAAAGAITTGAEEKGRTDHNVGQREFLAKAAKQTGQLGGSNTLKPTTLWESVIEAPIKEKEVKSEVGNYALLSYVNDSKHVACLDPAHEYEPFKGCGSNRGGDLLSGTLKQKTSGIRVEQEEGYFPTWR</sequence>
<protein>
    <submittedName>
        <fullName evidence="2">Uncharacterized protein</fullName>
    </submittedName>
</protein>
<comment type="caution">
    <text evidence="2">The sequence shown here is derived from an EMBL/GenBank/DDBJ whole genome shotgun (WGS) entry which is preliminary data.</text>
</comment>
<reference evidence="2" key="1">
    <citation type="journal article" date="2022" name="bioRxiv">
        <title>Sequencing and chromosome-scale assembly of the giantPleurodeles waltlgenome.</title>
        <authorList>
            <person name="Brown T."/>
            <person name="Elewa A."/>
            <person name="Iarovenko S."/>
            <person name="Subramanian E."/>
            <person name="Araus A.J."/>
            <person name="Petzold A."/>
            <person name="Susuki M."/>
            <person name="Suzuki K.-i.T."/>
            <person name="Hayashi T."/>
            <person name="Toyoda A."/>
            <person name="Oliveira C."/>
            <person name="Osipova E."/>
            <person name="Leigh N.D."/>
            <person name="Simon A."/>
            <person name="Yun M.H."/>
        </authorList>
    </citation>
    <scope>NUCLEOTIDE SEQUENCE</scope>
    <source>
        <strain evidence="2">20211129_DDA</strain>
        <tissue evidence="2">Liver</tissue>
    </source>
</reference>
<gene>
    <name evidence="2" type="ORF">NDU88_006524</name>
</gene>
<evidence type="ECO:0000313" key="3">
    <source>
        <dbReference type="Proteomes" id="UP001066276"/>
    </source>
</evidence>
<evidence type="ECO:0000256" key="1">
    <source>
        <dbReference type="SAM" id="MobiDB-lite"/>
    </source>
</evidence>
<dbReference type="EMBL" id="JANPWB010000012">
    <property type="protein sequence ID" value="KAJ1118331.1"/>
    <property type="molecule type" value="Genomic_DNA"/>
</dbReference>
<proteinExistence type="predicted"/>
<keyword evidence="3" id="KW-1185">Reference proteome</keyword>
<feature type="region of interest" description="Disordered" evidence="1">
    <location>
        <begin position="1"/>
        <end position="66"/>
    </location>
</feature>
<dbReference type="AlphaFoldDB" id="A0AAV7NS71"/>
<name>A0AAV7NS71_PLEWA</name>
<feature type="compositionally biased region" description="Low complexity" evidence="1">
    <location>
        <begin position="47"/>
        <end position="57"/>
    </location>
</feature>
<dbReference type="Proteomes" id="UP001066276">
    <property type="component" value="Chromosome 8"/>
</dbReference>
<organism evidence="2 3">
    <name type="scientific">Pleurodeles waltl</name>
    <name type="common">Iberian ribbed newt</name>
    <dbReference type="NCBI Taxonomy" id="8319"/>
    <lineage>
        <taxon>Eukaryota</taxon>
        <taxon>Metazoa</taxon>
        <taxon>Chordata</taxon>
        <taxon>Craniata</taxon>
        <taxon>Vertebrata</taxon>
        <taxon>Euteleostomi</taxon>
        <taxon>Amphibia</taxon>
        <taxon>Batrachia</taxon>
        <taxon>Caudata</taxon>
        <taxon>Salamandroidea</taxon>
        <taxon>Salamandridae</taxon>
        <taxon>Pleurodelinae</taxon>
        <taxon>Pleurodeles</taxon>
    </lineage>
</organism>